<dbReference type="GeneID" id="28896523"/>
<gene>
    <name evidence="2" type="ORF">L228DRAFT_242152</name>
</gene>
<sequence length="551" mass="62609">MPTLNHLPLEIILAISFYLSTQDIKRLRLVARGLRYNPLLHINRVFISPSKRNLEVFKAIADHPIFRYQVKEIIWDDVRFDHYLAEDESKPETNSQGDYDAAKSYSEFVKECDKNLKYVTWYGLAATWLEQAERVWPGVPTREYLSVEESFALYQKLYKEQEAIISSGEDAAAFRLGLKQFPALKRVTVTVDTYGRCYLNPKYHTPLIRSFPPGFNFPHPKPWLDGKMLSGPWEKMRHHWHGYCTVVSELTRPSSSAADRPTAISEFRIEANFGERSARGIGWPLFSGMSRDYENLRTLCAMPSLQHLELSVNSGGWSKQAGNSLENGLFSKILAAAVNLKVLKFGASVHDDDGDAVLQRLSILSALPDPASSWPHLQCLRLSGISARLDKFINFLSLLPGCLGLIEFHDVEVVGGWRQALTQMRDKLGWRGDRPTVCWRDSGHSFGVYVLVKEEIAAFFDGSGSNVFESSSSDEAWVKHNFGRRKCDFDETFDFGNVNIRTCIMGVCHTTPSRLLKLHGGRRNRLTLTSLENNHLEYLSLSTAELFHTTY</sequence>
<reference evidence="2 3" key="1">
    <citation type="journal article" date="2016" name="Fungal Biol.">
        <title>The genome of Xylona heveae provides a window into fungal endophytism.</title>
        <authorList>
            <person name="Gazis R."/>
            <person name="Kuo A."/>
            <person name="Riley R."/>
            <person name="LaButti K."/>
            <person name="Lipzen A."/>
            <person name="Lin J."/>
            <person name="Amirebrahimi M."/>
            <person name="Hesse C.N."/>
            <person name="Spatafora J.W."/>
            <person name="Henrissat B."/>
            <person name="Hainaut M."/>
            <person name="Grigoriev I.V."/>
            <person name="Hibbett D.S."/>
        </authorList>
    </citation>
    <scope>NUCLEOTIDE SEQUENCE [LARGE SCALE GENOMIC DNA]</scope>
    <source>
        <strain evidence="2 3">TC161</strain>
    </source>
</reference>
<dbReference type="InterPro" id="IPR001810">
    <property type="entry name" value="F-box_dom"/>
</dbReference>
<accession>A0A164Z9Q6</accession>
<dbReference type="STRING" id="1328760.A0A164Z9Q6"/>
<organism evidence="2 3">
    <name type="scientific">Xylona heveae (strain CBS 132557 / TC161)</name>
    <dbReference type="NCBI Taxonomy" id="1328760"/>
    <lineage>
        <taxon>Eukaryota</taxon>
        <taxon>Fungi</taxon>
        <taxon>Dikarya</taxon>
        <taxon>Ascomycota</taxon>
        <taxon>Pezizomycotina</taxon>
        <taxon>Xylonomycetes</taxon>
        <taxon>Xylonales</taxon>
        <taxon>Xylonaceae</taxon>
        <taxon>Xylona</taxon>
    </lineage>
</organism>
<dbReference type="Proteomes" id="UP000076632">
    <property type="component" value="Unassembled WGS sequence"/>
</dbReference>
<protein>
    <recommendedName>
        <fullName evidence="1">F-box domain-containing protein</fullName>
    </recommendedName>
</protein>
<dbReference type="AlphaFoldDB" id="A0A164Z9Q6"/>
<dbReference type="OMA" id="VTEVIWD"/>
<evidence type="ECO:0000259" key="1">
    <source>
        <dbReference type="PROSITE" id="PS50181"/>
    </source>
</evidence>
<proteinExistence type="predicted"/>
<dbReference type="OrthoDB" id="5422579at2759"/>
<dbReference type="PROSITE" id="PS50181">
    <property type="entry name" value="FBOX"/>
    <property type="match status" value="1"/>
</dbReference>
<dbReference type="RefSeq" id="XP_018184407.1">
    <property type="nucleotide sequence ID" value="XM_018331386.1"/>
</dbReference>
<feature type="domain" description="F-box" evidence="1">
    <location>
        <begin position="1"/>
        <end position="49"/>
    </location>
</feature>
<keyword evidence="3" id="KW-1185">Reference proteome</keyword>
<dbReference type="EMBL" id="KV407469">
    <property type="protein sequence ID" value="KZF18852.1"/>
    <property type="molecule type" value="Genomic_DNA"/>
</dbReference>
<dbReference type="InParanoid" id="A0A164Z9Q6"/>
<name>A0A164Z9Q6_XYLHT</name>
<evidence type="ECO:0000313" key="2">
    <source>
        <dbReference type="EMBL" id="KZF18852.1"/>
    </source>
</evidence>
<evidence type="ECO:0000313" key="3">
    <source>
        <dbReference type="Proteomes" id="UP000076632"/>
    </source>
</evidence>